<dbReference type="EMBL" id="FJ410293">
    <property type="protein sequence ID" value="ACS93501.1"/>
    <property type="molecule type" value="mRNA"/>
</dbReference>
<name>C6FWF1_9DIPT</name>
<proteinExistence type="evidence at transcript level"/>
<evidence type="ECO:0000256" key="2">
    <source>
        <dbReference type="ARBA" id="ARBA00009127"/>
    </source>
</evidence>
<dbReference type="PANTHER" id="PTHR10009:SF11">
    <property type="entry name" value="RH54244P"/>
    <property type="match status" value="1"/>
</dbReference>
<protein>
    <submittedName>
        <fullName evidence="6">Yellow-related salivary protein</fullName>
    </submittedName>
</protein>
<comment type="subcellular location">
    <subcellularLocation>
        <location evidence="1">Secreted</location>
    </subcellularLocation>
</comment>
<dbReference type="GO" id="GO:0005576">
    <property type="term" value="C:extracellular region"/>
    <property type="evidence" value="ECO:0007669"/>
    <property type="project" value="UniProtKB-SubCell"/>
</dbReference>
<comment type="similarity">
    <text evidence="2">Belongs to the major royal jelly protein family.</text>
</comment>
<evidence type="ECO:0000256" key="4">
    <source>
        <dbReference type="ARBA" id="ARBA00022729"/>
    </source>
</evidence>
<dbReference type="Gene3D" id="2.120.10.30">
    <property type="entry name" value="TolB, C-terminal domain"/>
    <property type="match status" value="1"/>
</dbReference>
<dbReference type="InterPro" id="IPR011042">
    <property type="entry name" value="6-blade_b-propeller_TolB-like"/>
</dbReference>
<dbReference type="PANTHER" id="PTHR10009">
    <property type="entry name" value="PROTEIN YELLOW-RELATED"/>
    <property type="match status" value="1"/>
</dbReference>
<evidence type="ECO:0000256" key="5">
    <source>
        <dbReference type="SAM" id="SignalP"/>
    </source>
</evidence>
<dbReference type="Pfam" id="PF03022">
    <property type="entry name" value="MRJP"/>
    <property type="match status" value="1"/>
</dbReference>
<accession>C6FWF1</accession>
<reference evidence="6" key="1">
    <citation type="journal article" date="2009" name="BMC Genomics">
        <title>Analysis of salivary transcripts and antigens of the sand fly Phlebotomus arabicus.</title>
        <authorList>
            <person name="Hostomska J."/>
            <person name="Volfova V."/>
            <person name="Mu J."/>
            <person name="Garfield M."/>
            <person name="Rohousova I."/>
            <person name="Volf P."/>
            <person name="Valenzuela J.G."/>
            <person name="Jochim R.C."/>
        </authorList>
    </citation>
    <scope>NUCLEOTIDE SEQUENCE</scope>
</reference>
<sequence length="393" mass="44847">MKIFLCLFAVVSFHGAFAYHVEREYAWKNITYEGIDQASYNIENTIPTAFAHDAISKKIFITIPRRYPQVPITLTELDTSKHPERSPPLSKFPGSDDLINVYQPVIDECRRLWIVDAGEVEYKGDEQKYPKRSAAIIAYDLTKNNYPEIGRYEIPRKISGNPLGFGGFTIDVTNPTEGCGKTFIYITNFEENTLIVYDQEKKDSWKISHGSFKPEHDSVLTHNGKEHKYKVGIFGITLGDRDPEGNRPAYYLGGSSTKLFEISTEYLKKKGAKFDPVRLGDRGPKTEAIALAYDPKTKVIFFAEADTRQVSCWNTQKPLNHKNTDVIYASAKFIYGTDISIDSESQLWFLSNGHPPVENLKLSFDKPHIRLMRVDTEKSIRRTRCEVKPIKKP</sequence>
<dbReference type="AlphaFoldDB" id="C6FWF1"/>
<keyword evidence="4 5" id="KW-0732">Signal</keyword>
<feature type="signal peptide" evidence="5">
    <location>
        <begin position="1"/>
        <end position="18"/>
    </location>
</feature>
<dbReference type="InterPro" id="IPR017996">
    <property type="entry name" value="MRJP/yellow-related"/>
</dbReference>
<evidence type="ECO:0000256" key="1">
    <source>
        <dbReference type="ARBA" id="ARBA00004613"/>
    </source>
</evidence>
<evidence type="ECO:0000313" key="6">
    <source>
        <dbReference type="EMBL" id="ACS93501.1"/>
    </source>
</evidence>
<evidence type="ECO:0000256" key="3">
    <source>
        <dbReference type="ARBA" id="ARBA00022525"/>
    </source>
</evidence>
<feature type="chain" id="PRO_5002965361" evidence="5">
    <location>
        <begin position="19"/>
        <end position="393"/>
    </location>
</feature>
<dbReference type="SUPFAM" id="SSF75011">
    <property type="entry name" value="3-carboxy-cis,cis-mucoante lactonizing enzyme"/>
    <property type="match status" value="1"/>
</dbReference>
<keyword evidence="3" id="KW-0964">Secreted</keyword>
<organism evidence="6">
    <name type="scientific">Phlebotomus arabicus</name>
    <dbReference type="NCBI Taxonomy" id="578135"/>
    <lineage>
        <taxon>Eukaryota</taxon>
        <taxon>Metazoa</taxon>
        <taxon>Ecdysozoa</taxon>
        <taxon>Arthropoda</taxon>
        <taxon>Hexapoda</taxon>
        <taxon>Insecta</taxon>
        <taxon>Pterygota</taxon>
        <taxon>Neoptera</taxon>
        <taxon>Endopterygota</taxon>
        <taxon>Diptera</taxon>
        <taxon>Nematocera</taxon>
        <taxon>Psychodoidea</taxon>
        <taxon>Psychodidae</taxon>
        <taxon>Phlebotomus</taxon>
        <taxon>Adlerius</taxon>
    </lineage>
</organism>